<evidence type="ECO:0000313" key="2">
    <source>
        <dbReference type="Proteomes" id="UP000325516"/>
    </source>
</evidence>
<dbReference type="Proteomes" id="UP000325516">
    <property type="component" value="Chromosome"/>
</dbReference>
<dbReference type="RefSeq" id="WP_135068004.1">
    <property type="nucleotide sequence ID" value="NZ_CP044232.1"/>
</dbReference>
<gene>
    <name evidence="1" type="ORF">F6J85_12150</name>
</gene>
<keyword evidence="2" id="KW-1185">Reference proteome</keyword>
<accession>A0A5J6L5V3</accession>
<proteinExistence type="predicted"/>
<dbReference type="EMBL" id="CP044232">
    <property type="protein sequence ID" value="QEW03766.1"/>
    <property type="molecule type" value="Genomic_DNA"/>
</dbReference>
<name>A0A5J6L5V3_9MICO</name>
<evidence type="ECO:0008006" key="3">
    <source>
        <dbReference type="Google" id="ProtNLM"/>
    </source>
</evidence>
<organism evidence="1 2">
    <name type="scientific">Microbacterium lushaniae</name>
    <dbReference type="NCBI Taxonomy" id="2614639"/>
    <lineage>
        <taxon>Bacteria</taxon>
        <taxon>Bacillati</taxon>
        <taxon>Actinomycetota</taxon>
        <taxon>Actinomycetes</taxon>
        <taxon>Micrococcales</taxon>
        <taxon>Microbacteriaceae</taxon>
        <taxon>Microbacterium</taxon>
    </lineage>
</organism>
<dbReference type="AlphaFoldDB" id="A0A5J6L5V3"/>
<protein>
    <recommendedName>
        <fullName evidence="3">Ribbon-helix-helix protein CopG domain-containing protein</fullName>
    </recommendedName>
</protein>
<dbReference type="KEGG" id="mlz:F6J85_12150"/>
<evidence type="ECO:0000313" key="1">
    <source>
        <dbReference type="EMBL" id="QEW03766.1"/>
    </source>
</evidence>
<reference evidence="2" key="1">
    <citation type="submission" date="2019-09" db="EMBL/GenBank/DDBJ databases">
        <title>Mumia zhuanghuii sp. nov. isolated from the intestinal contents of plateau pika (Ochotona curzoniae) in the Qinghai-Tibet plateau of China.</title>
        <authorList>
            <person name="Tian Z."/>
        </authorList>
    </citation>
    <scope>NUCLEOTIDE SEQUENCE [LARGE SCALE GENOMIC DNA]</scope>
    <source>
        <strain evidence="2">L-031</strain>
    </source>
</reference>
<sequence>MARTVRLSPEAESKLTELASLMGQSKNSVIEKAVLELDARTIRRERVRRAFDRVRDRDAELLDRLSQ</sequence>